<sequence>MQPYSIRRILADSFSFAFHHRSFKELCQALNAFIINPTLPLPEDLNAVFDAFYRKHDKYDDSNADRLQDELQVIWDKHVASDPQRYAPFVAIFSRLFQALHTTERIFHWWDLTLQHMANQMIKDKSLQAESYQALLQLLVAENDQDQTSEDDAAAETASRSMPFLDRLLHTWLVGDTETPNDLCHQLGKHQQTVLVSFGKKKPRELMACLNKYFVRAEFRLKCLILLNDLVQAQPPHLHLVLQTPLFGNLLACLENDASTTVINLGLTLLIMLLPNMPTSLIPYLPALFNVYARLLFCSRGRHDSAVSPPASKTASIDSPLPSITSNDSWDTCAFDPQRDGRDVPQLCNYFTILYGLYPINFMDYIRKPQRYLRHANAPSANWFEIQSTEIRQLSERFRCIHVLHPNFYSLTIESEKTDFSRWMSSGAAELVTDCMSLCMPSTQPIVTCNDEVPVGESLANDTANAGFSVDGPVSDTPIKKTECSGSSLLSNSPDDYESAGELTLAQISSEDTGISIGAESSTCVSQNHDEPKPTPSVACDTSHPENLTPAQDNEYKGKAESFDSSGIAHQIFMLQNELRFEKYLKQQHSAHIGVLRRRLHQQAASEAETQNLIIMNRHYKKRFDEAKVAETMAKKDYERGRSLSMKRETDMMAKNKILREDLRARKAEIETLKRDMEAYKAEADRLTKLMCALEEKDLAQKQDQEDMEMTHQEMKHLKSEIARLGQSALDEAGRDAEVQAAIKARDESEAREEICRMKLEACQKDFEQQRRTFDKQIIALKARLSTENSTGRTSGRHRSESQAQEAITASLAASRAKQSELQKQYAVLVRKYTALQSSMFDAPLPSPVQIAPKNLSQPRVSYLEEGSEDSTTPVGAGTGMGGGHHYIGGDIPPPTTHLYHPSSQAHHQSSSPGPWPLHRVFSNPDLSDSASVSSRSPQLPHAHLHSHHVSGSVGGYGYPLPSRHPGAGHRQFSADSSSFGGGGGGGRASASISGSIGGSGSGHTEVATPSSPLVQQRYHGRGGVQSKFRKEDKKKDEGSKKKSSGFRGIRGFV</sequence>
<evidence type="ECO:0000313" key="3">
    <source>
        <dbReference type="EMBL" id="KAL2887869.1"/>
    </source>
</evidence>
<feature type="region of interest" description="Disordered" evidence="2">
    <location>
        <begin position="467"/>
        <end position="496"/>
    </location>
</feature>
<feature type="compositionally biased region" description="Polar residues" evidence="2">
    <location>
        <begin position="484"/>
        <end position="494"/>
    </location>
</feature>
<evidence type="ECO:0000256" key="2">
    <source>
        <dbReference type="SAM" id="MobiDB-lite"/>
    </source>
</evidence>
<protein>
    <submittedName>
        <fullName evidence="3">Tuberous sclerosis 1</fullName>
    </submittedName>
</protein>
<feature type="compositionally biased region" description="Low complexity" evidence="2">
    <location>
        <begin position="901"/>
        <end position="913"/>
    </location>
</feature>
<dbReference type="GeneID" id="98117982"/>
<feature type="compositionally biased region" description="Basic and acidic residues" evidence="2">
    <location>
        <begin position="1029"/>
        <end position="1041"/>
    </location>
</feature>
<organism evidence="3 4">
    <name type="scientific">Ceratocystis lukuohia</name>
    <dbReference type="NCBI Taxonomy" id="2019550"/>
    <lineage>
        <taxon>Eukaryota</taxon>
        <taxon>Fungi</taxon>
        <taxon>Dikarya</taxon>
        <taxon>Ascomycota</taxon>
        <taxon>Pezizomycotina</taxon>
        <taxon>Sordariomycetes</taxon>
        <taxon>Hypocreomycetidae</taxon>
        <taxon>Microascales</taxon>
        <taxon>Ceratocystidaceae</taxon>
        <taxon>Ceratocystis</taxon>
    </lineage>
</organism>
<feature type="compositionally biased region" description="Gly residues" evidence="2">
    <location>
        <begin position="877"/>
        <end position="887"/>
    </location>
</feature>
<evidence type="ECO:0000313" key="4">
    <source>
        <dbReference type="Proteomes" id="UP001610728"/>
    </source>
</evidence>
<keyword evidence="1" id="KW-0175">Coiled coil</keyword>
<feature type="compositionally biased region" description="Low complexity" evidence="2">
    <location>
        <begin position="923"/>
        <end position="937"/>
    </location>
</feature>
<gene>
    <name evidence="3" type="ORF">HOO65_040206</name>
</gene>
<dbReference type="PANTHER" id="PTHR15154">
    <property type="entry name" value="HAMARTIN"/>
    <property type="match status" value="1"/>
</dbReference>
<dbReference type="SUPFAM" id="SSF48371">
    <property type="entry name" value="ARM repeat"/>
    <property type="match status" value="1"/>
</dbReference>
<dbReference type="InterPro" id="IPR016024">
    <property type="entry name" value="ARM-type_fold"/>
</dbReference>
<feature type="coiled-coil region" evidence="1">
    <location>
        <begin position="656"/>
        <end position="690"/>
    </location>
</feature>
<evidence type="ECO:0000256" key="1">
    <source>
        <dbReference type="SAM" id="Coils"/>
    </source>
</evidence>
<dbReference type="InterPro" id="IPR007483">
    <property type="entry name" value="Hamartin"/>
</dbReference>
<dbReference type="PANTHER" id="PTHR15154:SF2">
    <property type="entry name" value="HAMARTIN"/>
    <property type="match status" value="1"/>
</dbReference>
<dbReference type="Pfam" id="PF04388">
    <property type="entry name" value="Hamartin"/>
    <property type="match status" value="1"/>
</dbReference>
<keyword evidence="4" id="KW-1185">Reference proteome</keyword>
<proteinExistence type="predicted"/>
<dbReference type="Proteomes" id="UP001610728">
    <property type="component" value="Unassembled WGS sequence"/>
</dbReference>
<feature type="region of interest" description="Disordered" evidence="2">
    <location>
        <begin position="524"/>
        <end position="560"/>
    </location>
</feature>
<dbReference type="EMBL" id="JABSNW010000004">
    <property type="protein sequence ID" value="KAL2887869.1"/>
    <property type="molecule type" value="Genomic_DNA"/>
</dbReference>
<comment type="caution">
    <text evidence="3">The sequence shown here is derived from an EMBL/GenBank/DDBJ whole genome shotgun (WGS) entry which is preliminary data.</text>
</comment>
<accession>A0ABR4MI34</accession>
<dbReference type="RefSeq" id="XP_070859049.1">
    <property type="nucleotide sequence ID" value="XM_071000601.1"/>
</dbReference>
<name>A0ABR4MI34_9PEZI</name>
<feature type="region of interest" description="Disordered" evidence="2">
    <location>
        <begin position="861"/>
        <end position="1054"/>
    </location>
</feature>
<reference evidence="3 4" key="1">
    <citation type="submission" date="2020-05" db="EMBL/GenBank/DDBJ databases">
        <title>Ceratocystis lukuohia genome.</title>
        <authorList>
            <person name="Harrington T.C."/>
            <person name="Kim K."/>
            <person name="Mayers C.G."/>
        </authorList>
    </citation>
    <scope>NUCLEOTIDE SEQUENCE [LARGE SCALE GENOMIC DNA]</scope>
    <source>
        <strain evidence="3 4">C4212</strain>
    </source>
</reference>